<sequence length="284" mass="30637">MKNSTILIAIGKDAAMDELAKSFEALRALSAHAFVLVVDDIPNYPYYTIGAPSGETADISTGWLEERVALTAALEAKATEIRDLLQQHGVSGEVSTVFCEPSMTADATARRAMLCDMALIGSNLRESPEVLRKVLYGILFRSPVGVLLNDDAMTTLSGPKRVFVAWKAHLHSARAVHQALPLLRQADEVVVGTIDPVKIESSDGEDPGVDVAKWLTHHGCNVTVQQYPSGGQDIGDCILDRSKEIGADLIVMGSYGHSRLREIIMGGTTQTLIEQTDQAVFLGH</sequence>
<comment type="similarity">
    <text evidence="1">Belongs to the universal stress protein A family.</text>
</comment>
<dbReference type="PANTHER" id="PTHR46268:SF15">
    <property type="entry name" value="UNIVERSAL STRESS PROTEIN HP_0031"/>
    <property type="match status" value="1"/>
</dbReference>
<dbReference type="OrthoDB" id="9804721at2"/>
<dbReference type="SUPFAM" id="SSF52402">
    <property type="entry name" value="Adenine nucleotide alpha hydrolases-like"/>
    <property type="match status" value="1"/>
</dbReference>
<dbReference type="eggNOG" id="COG0589">
    <property type="taxonomic scope" value="Bacteria"/>
</dbReference>
<dbReference type="PANTHER" id="PTHR46268">
    <property type="entry name" value="STRESS RESPONSE PROTEIN NHAX"/>
    <property type="match status" value="1"/>
</dbReference>
<reference evidence="3 4" key="1">
    <citation type="journal article" date="2015" name="Antonie Van Leeuwenhoek">
        <title>Thioclava indica sp. nov., isolated from surface seawater of the Indian Ocean.</title>
        <authorList>
            <person name="Liu Y."/>
            <person name="Lai Q."/>
            <person name="Du J."/>
            <person name="Xu H."/>
            <person name="Jiang L."/>
            <person name="Shao Z."/>
        </authorList>
    </citation>
    <scope>NUCLEOTIDE SEQUENCE [LARGE SCALE GENOMIC DNA]</scope>
    <source>
        <strain evidence="3 4">DT23-4</strain>
    </source>
</reference>
<dbReference type="Pfam" id="PF00582">
    <property type="entry name" value="Usp"/>
    <property type="match status" value="1"/>
</dbReference>
<dbReference type="AlphaFoldDB" id="A0A074JYU6"/>
<dbReference type="Proteomes" id="UP000027471">
    <property type="component" value="Unassembled WGS sequence"/>
</dbReference>
<dbReference type="STRING" id="1353528.DT23_12295"/>
<accession>A0A074JYU6</accession>
<proteinExistence type="inferred from homology"/>
<evidence type="ECO:0000313" key="3">
    <source>
        <dbReference type="EMBL" id="KEO60738.1"/>
    </source>
</evidence>
<name>A0A074JYU6_9RHOB</name>
<protein>
    <recommendedName>
        <fullName evidence="2">UspA domain-containing protein</fullName>
    </recommendedName>
</protein>
<comment type="caution">
    <text evidence="3">The sequence shown here is derived from an EMBL/GenBank/DDBJ whole genome shotgun (WGS) entry which is preliminary data.</text>
</comment>
<dbReference type="InterPro" id="IPR006016">
    <property type="entry name" value="UspA"/>
</dbReference>
<evidence type="ECO:0000256" key="1">
    <source>
        <dbReference type="ARBA" id="ARBA00008791"/>
    </source>
</evidence>
<organism evidence="3 4">
    <name type="scientific">Thioclava indica</name>
    <dbReference type="NCBI Taxonomy" id="1353528"/>
    <lineage>
        <taxon>Bacteria</taxon>
        <taxon>Pseudomonadati</taxon>
        <taxon>Pseudomonadota</taxon>
        <taxon>Alphaproteobacteria</taxon>
        <taxon>Rhodobacterales</taxon>
        <taxon>Paracoccaceae</taxon>
        <taxon>Thioclava</taxon>
    </lineage>
</organism>
<feature type="domain" description="UspA" evidence="2">
    <location>
        <begin position="161"/>
        <end position="280"/>
    </location>
</feature>
<evidence type="ECO:0000313" key="4">
    <source>
        <dbReference type="Proteomes" id="UP000027471"/>
    </source>
</evidence>
<dbReference type="Gene3D" id="3.40.50.12370">
    <property type="match status" value="1"/>
</dbReference>
<dbReference type="RefSeq" id="WP_038129037.1">
    <property type="nucleotide sequence ID" value="NZ_AUNB01000015.1"/>
</dbReference>
<keyword evidence="4" id="KW-1185">Reference proteome</keyword>
<dbReference type="EMBL" id="AUNB01000015">
    <property type="protein sequence ID" value="KEO60738.1"/>
    <property type="molecule type" value="Genomic_DNA"/>
</dbReference>
<dbReference type="CDD" id="cd00293">
    <property type="entry name" value="USP-like"/>
    <property type="match status" value="1"/>
</dbReference>
<evidence type="ECO:0000259" key="2">
    <source>
        <dbReference type="Pfam" id="PF00582"/>
    </source>
</evidence>
<gene>
    <name evidence="3" type="ORF">DT23_12295</name>
</gene>